<dbReference type="Proteomes" id="UP000188181">
    <property type="component" value="Chromosome"/>
</dbReference>
<dbReference type="RefSeq" id="WP_146682396.1">
    <property type="nucleotide sequence ID" value="NZ_CP019646.1"/>
</dbReference>
<keyword evidence="5 7" id="KW-0012">Acyltransferase</keyword>
<evidence type="ECO:0000256" key="3">
    <source>
        <dbReference type="ARBA" id="ARBA00022679"/>
    </source>
</evidence>
<dbReference type="STRING" id="1851148.SMSP2_00446"/>
<keyword evidence="1" id="KW-0444">Lipid biosynthesis</keyword>
<dbReference type="OrthoDB" id="9807278at2"/>
<organism evidence="7 8">
    <name type="scientific">Limihaloglobus sulfuriphilus</name>
    <dbReference type="NCBI Taxonomy" id="1851148"/>
    <lineage>
        <taxon>Bacteria</taxon>
        <taxon>Pseudomonadati</taxon>
        <taxon>Planctomycetota</taxon>
        <taxon>Phycisphaerae</taxon>
        <taxon>Sedimentisphaerales</taxon>
        <taxon>Sedimentisphaeraceae</taxon>
        <taxon>Limihaloglobus</taxon>
    </lineage>
</organism>
<sequence length="269" mass="29389">MSDTIIHPTAVVEDSAVIGSGTVVGPNCYVGSNVKIGNNNELQANAVIGDGTVLGNGNRLFSNCVIGRGPQIFVMDPNAKYGKLEIGDNNTFRENSTVHPSMHEGGLTKIGSGNFIMIGVHIGHDCIIENQIVMSNFSQISGHSKVETGAWLSGMVVTHQFVTIGKWSYCTGLTGVNKDLPPYLIGNGHYPFRVRSVNERGMNRSGLNEEEKKAVWDAFKYLYRQKSGSVLSRAKELAEKDNQICVKEIVEAVINSSKHKNGRYLETFR</sequence>
<dbReference type="NCBIfam" id="NF003657">
    <property type="entry name" value="PRK05289.1"/>
    <property type="match status" value="1"/>
</dbReference>
<evidence type="ECO:0000313" key="8">
    <source>
        <dbReference type="Proteomes" id="UP000188181"/>
    </source>
</evidence>
<reference evidence="8" key="1">
    <citation type="submission" date="2017-02" db="EMBL/GenBank/DDBJ databases">
        <title>Comparative genomics and description of representatives of a novel lineage of planctomycetes thriving in anoxic sediments.</title>
        <authorList>
            <person name="Spring S."/>
            <person name="Bunk B."/>
            <person name="Sproer C."/>
        </authorList>
    </citation>
    <scope>NUCLEOTIDE SEQUENCE [LARGE SCALE GENOMIC DNA]</scope>
    <source>
        <strain evidence="8">SM-Chi-D1</strain>
    </source>
</reference>
<keyword evidence="2" id="KW-0441">Lipid A biosynthesis</keyword>
<evidence type="ECO:0000256" key="5">
    <source>
        <dbReference type="ARBA" id="ARBA00023315"/>
    </source>
</evidence>
<dbReference type="PANTHER" id="PTHR43480:SF1">
    <property type="entry name" value="ACYL-[ACYL-CARRIER-PROTEIN]--UDP-N-ACETYLGLUCOSAMINE O-ACYLTRANSFERASE, MITOCHONDRIAL-RELATED"/>
    <property type="match status" value="1"/>
</dbReference>
<dbReference type="EMBL" id="CP019646">
    <property type="protein sequence ID" value="AQQ70105.1"/>
    <property type="molecule type" value="Genomic_DNA"/>
</dbReference>
<accession>A0A1Q2MBJ8</accession>
<gene>
    <name evidence="7" type="primary">lpxA</name>
    <name evidence="7" type="ORF">SMSP2_00446</name>
</gene>
<dbReference type="InterPro" id="IPR010137">
    <property type="entry name" value="Lipid_A_LpxA"/>
</dbReference>
<keyword evidence="3 7" id="KW-0808">Transferase</keyword>
<dbReference type="InterPro" id="IPR011004">
    <property type="entry name" value="Trimer_LpxA-like_sf"/>
</dbReference>
<dbReference type="InterPro" id="IPR029098">
    <property type="entry name" value="Acetyltransf_C"/>
</dbReference>
<dbReference type="EC" id="2.3.1.129" evidence="7"/>
<dbReference type="PIRSF" id="PIRSF000456">
    <property type="entry name" value="UDP-GlcNAc_acltr"/>
    <property type="match status" value="1"/>
</dbReference>
<feature type="domain" description="UDP N-acetylglucosamine O-acyltransferase C-terminal" evidence="6">
    <location>
        <begin position="179"/>
        <end position="257"/>
    </location>
</feature>
<dbReference type="KEGG" id="pbas:SMSP2_00446"/>
<dbReference type="PANTHER" id="PTHR43480">
    <property type="entry name" value="ACYL-[ACYL-CARRIER-PROTEIN]--UDP-N-ACETYLGLUCOSAMINE O-ACYLTRANSFERASE"/>
    <property type="match status" value="1"/>
</dbReference>
<evidence type="ECO:0000256" key="1">
    <source>
        <dbReference type="ARBA" id="ARBA00022516"/>
    </source>
</evidence>
<dbReference type="Gene3D" id="2.160.10.10">
    <property type="entry name" value="Hexapeptide repeat proteins"/>
    <property type="match status" value="1"/>
</dbReference>
<dbReference type="GO" id="GO:0016020">
    <property type="term" value="C:membrane"/>
    <property type="evidence" value="ECO:0007669"/>
    <property type="project" value="GOC"/>
</dbReference>
<evidence type="ECO:0000313" key="7">
    <source>
        <dbReference type="EMBL" id="AQQ70105.1"/>
    </source>
</evidence>
<name>A0A1Q2MBJ8_9BACT</name>
<evidence type="ECO:0000256" key="4">
    <source>
        <dbReference type="ARBA" id="ARBA00023098"/>
    </source>
</evidence>
<keyword evidence="8" id="KW-1185">Reference proteome</keyword>
<evidence type="ECO:0000256" key="2">
    <source>
        <dbReference type="ARBA" id="ARBA00022556"/>
    </source>
</evidence>
<dbReference type="SUPFAM" id="SSF51161">
    <property type="entry name" value="Trimeric LpxA-like enzymes"/>
    <property type="match status" value="1"/>
</dbReference>
<evidence type="ECO:0000259" key="6">
    <source>
        <dbReference type="Pfam" id="PF13720"/>
    </source>
</evidence>
<proteinExistence type="predicted"/>
<dbReference type="GO" id="GO:0008780">
    <property type="term" value="F:acyl-[acyl-carrier-protein]-UDP-N-acetylglucosamine O-acyltransferase activity"/>
    <property type="evidence" value="ECO:0007669"/>
    <property type="project" value="UniProtKB-EC"/>
</dbReference>
<dbReference type="Pfam" id="PF13720">
    <property type="entry name" value="Acetyltransf_11"/>
    <property type="match status" value="1"/>
</dbReference>
<protein>
    <submittedName>
        <fullName evidence="7">Acyl-[acyl-carrier-protein]--UDP-N-acetylglucosamine O-acyltransferase</fullName>
        <ecNumber evidence="7">2.3.1.129</ecNumber>
    </submittedName>
</protein>
<keyword evidence="4" id="KW-0443">Lipid metabolism</keyword>
<dbReference type="AlphaFoldDB" id="A0A1Q2MBJ8"/>
<dbReference type="GO" id="GO:0009245">
    <property type="term" value="P:lipid A biosynthetic process"/>
    <property type="evidence" value="ECO:0007669"/>
    <property type="project" value="UniProtKB-KW"/>
</dbReference>